<dbReference type="RefSeq" id="WP_215610947.1">
    <property type="nucleotide sequence ID" value="NZ_JADOES010000063.1"/>
</dbReference>
<name>A0A947DIZ7_9CYAN</name>
<dbReference type="InterPro" id="IPR015927">
    <property type="entry name" value="Peptidase_S24_S26A/B/C"/>
</dbReference>
<gene>
    <name evidence="3" type="ORF">IXB50_20920</name>
</gene>
<sequence>MGEQGEPFNKSIPKTGWSEYLQWFLGERRRFVVREMSMVPTLMPGDTVLAEMGAVVRLGDIAIASHPTKPDVLLIKRVQEIFYDGGVYLISDNVKELSARDSRHFGVIHADQILGRVTSYLASASASEYSLH</sequence>
<feature type="domain" description="Peptidase S24/S26A/S26B/S26C" evidence="2">
    <location>
        <begin position="32"/>
        <end position="117"/>
    </location>
</feature>
<dbReference type="Proteomes" id="UP000717364">
    <property type="component" value="Unassembled WGS sequence"/>
</dbReference>
<comment type="caution">
    <text evidence="3">The sequence shown here is derived from an EMBL/GenBank/DDBJ whole genome shotgun (WGS) entry which is preliminary data.</text>
</comment>
<dbReference type="CDD" id="cd06530">
    <property type="entry name" value="S26_SPase_I"/>
    <property type="match status" value="1"/>
</dbReference>
<accession>A0A947DIZ7</accession>
<dbReference type="GO" id="GO:0006465">
    <property type="term" value="P:signal peptide processing"/>
    <property type="evidence" value="ECO:0007669"/>
    <property type="project" value="InterPro"/>
</dbReference>
<dbReference type="Gene3D" id="2.10.109.10">
    <property type="entry name" value="Umud Fragment, subunit A"/>
    <property type="match status" value="1"/>
</dbReference>
<protein>
    <submittedName>
        <fullName evidence="3">S26 family signal peptidase</fullName>
    </submittedName>
</protein>
<dbReference type="InterPro" id="IPR019533">
    <property type="entry name" value="Peptidase_S26"/>
</dbReference>
<evidence type="ECO:0000256" key="1">
    <source>
        <dbReference type="ARBA" id="ARBA00004308"/>
    </source>
</evidence>
<proteinExistence type="predicted"/>
<evidence type="ECO:0000259" key="2">
    <source>
        <dbReference type="Pfam" id="PF00717"/>
    </source>
</evidence>
<comment type="subcellular location">
    <subcellularLocation>
        <location evidence="1">Endomembrane system</location>
    </subcellularLocation>
</comment>
<dbReference type="AlphaFoldDB" id="A0A947DIZ7"/>
<evidence type="ECO:0000313" key="3">
    <source>
        <dbReference type="EMBL" id="MBT9317885.1"/>
    </source>
</evidence>
<organism evidence="3 4">
    <name type="scientific">Leptothoe spongobia TAU-MAC 1115</name>
    <dbReference type="NCBI Taxonomy" id="1967444"/>
    <lineage>
        <taxon>Bacteria</taxon>
        <taxon>Bacillati</taxon>
        <taxon>Cyanobacteriota</taxon>
        <taxon>Cyanophyceae</taxon>
        <taxon>Nodosilineales</taxon>
        <taxon>Cymatolegaceae</taxon>
        <taxon>Leptothoe</taxon>
        <taxon>Leptothoe spongobia</taxon>
    </lineage>
</organism>
<dbReference type="Pfam" id="PF00717">
    <property type="entry name" value="Peptidase_S24"/>
    <property type="match status" value="1"/>
</dbReference>
<dbReference type="GO" id="GO:0004252">
    <property type="term" value="F:serine-type endopeptidase activity"/>
    <property type="evidence" value="ECO:0007669"/>
    <property type="project" value="InterPro"/>
</dbReference>
<reference evidence="3" key="1">
    <citation type="submission" date="2020-11" db="EMBL/GenBank/DDBJ databases">
        <authorList>
            <person name="Konstantinou D."/>
            <person name="Gkelis S."/>
            <person name="Popin R."/>
            <person name="Fewer D."/>
            <person name="Sivonen K."/>
        </authorList>
    </citation>
    <scope>NUCLEOTIDE SEQUENCE</scope>
    <source>
        <strain evidence="3">TAU-MAC 1115</strain>
    </source>
</reference>
<dbReference type="EMBL" id="JADOES010000063">
    <property type="protein sequence ID" value="MBT9317885.1"/>
    <property type="molecule type" value="Genomic_DNA"/>
</dbReference>
<keyword evidence="4" id="KW-1185">Reference proteome</keyword>
<reference evidence="3" key="2">
    <citation type="journal article" date="2021" name="Mar. Drugs">
        <title>Genome Reduction and Secondary Metabolism of the Marine Sponge-Associated Cyanobacterium Leptothoe.</title>
        <authorList>
            <person name="Konstantinou D."/>
            <person name="Popin R.V."/>
            <person name="Fewer D.P."/>
            <person name="Sivonen K."/>
            <person name="Gkelis S."/>
        </authorList>
    </citation>
    <scope>NUCLEOTIDE SEQUENCE</scope>
    <source>
        <strain evidence="3">TAU-MAC 1115</strain>
    </source>
</reference>
<dbReference type="InterPro" id="IPR036286">
    <property type="entry name" value="LexA/Signal_pep-like_sf"/>
</dbReference>
<evidence type="ECO:0000313" key="4">
    <source>
        <dbReference type="Proteomes" id="UP000717364"/>
    </source>
</evidence>
<dbReference type="GO" id="GO:0012505">
    <property type="term" value="C:endomembrane system"/>
    <property type="evidence" value="ECO:0007669"/>
    <property type="project" value="UniProtKB-SubCell"/>
</dbReference>
<dbReference type="SUPFAM" id="SSF51306">
    <property type="entry name" value="LexA/Signal peptidase"/>
    <property type="match status" value="1"/>
</dbReference>